<dbReference type="AlphaFoldDB" id="A0A369VWR5"/>
<keyword evidence="1" id="KW-0812">Transmembrane</keyword>
<evidence type="ECO:0000313" key="4">
    <source>
        <dbReference type="Proteomes" id="UP000253918"/>
    </source>
</evidence>
<evidence type="ECO:0000259" key="2">
    <source>
        <dbReference type="Pfam" id="PF02517"/>
    </source>
</evidence>
<evidence type="ECO:0000256" key="1">
    <source>
        <dbReference type="SAM" id="Phobius"/>
    </source>
</evidence>
<feature type="transmembrane region" description="Helical" evidence="1">
    <location>
        <begin position="21"/>
        <end position="43"/>
    </location>
</feature>
<dbReference type="Pfam" id="PF02517">
    <property type="entry name" value="Rce1-like"/>
    <property type="match status" value="1"/>
</dbReference>
<dbReference type="InterPro" id="IPR003675">
    <property type="entry name" value="Rce1/LyrA-like_dom"/>
</dbReference>
<sequence length="241" mass="24737">MVMATNAMSVPGTGRAKLFSGWIVAGLLVLHLATLTVVHYVAGPMLGLSPASPDLIAATIVIGAAVVLALVSRDLGAADRRRRILAVLPSPDGRTVLTTVGGLAISQIPLAILALQGNTIWQMGTAEKLAIGKALAASGGASSIALVAATVVVAPVVEELLYRGYLLGALRERMPGFAAVLLSALLFVFVLHFEPANLVAALCLGLATGWCALRTQSLLPGMIVHVVSNAFGLWYLSVAAG</sequence>
<feature type="transmembrane region" description="Helical" evidence="1">
    <location>
        <begin position="96"/>
        <end position="115"/>
    </location>
</feature>
<gene>
    <name evidence="3" type="ORF">DVW87_16590</name>
</gene>
<dbReference type="PANTHER" id="PTHR36435">
    <property type="entry name" value="SLR1288 PROTEIN"/>
    <property type="match status" value="1"/>
</dbReference>
<feature type="transmembrane region" description="Helical" evidence="1">
    <location>
        <begin position="55"/>
        <end position="75"/>
    </location>
</feature>
<dbReference type="GO" id="GO:0004175">
    <property type="term" value="F:endopeptidase activity"/>
    <property type="evidence" value="ECO:0007669"/>
    <property type="project" value="UniProtKB-ARBA"/>
</dbReference>
<keyword evidence="3" id="KW-0378">Hydrolase</keyword>
<keyword evidence="3" id="KW-0482">Metalloprotease</keyword>
<reference evidence="3 4" key="1">
    <citation type="submission" date="2018-07" db="EMBL/GenBank/DDBJ databases">
        <title>a novel species of Sphingomonas isolated from the rhizosphere soil of Araceae plant.</title>
        <authorList>
            <person name="Zhiyong W."/>
            <person name="Qinglan Z."/>
            <person name="Zhiwei F."/>
            <person name="Ding X."/>
            <person name="Gejiao W."/>
            <person name="Shixue Z."/>
        </authorList>
    </citation>
    <scope>NUCLEOTIDE SEQUENCE [LARGE SCALE GENOMIC DNA]</scope>
    <source>
        <strain evidence="3 4">WZY 27</strain>
    </source>
</reference>
<keyword evidence="3" id="KW-0645">Protease</keyword>
<organism evidence="3 4">
    <name type="scientific">Sphingomonas aracearum</name>
    <dbReference type="NCBI Taxonomy" id="2283317"/>
    <lineage>
        <taxon>Bacteria</taxon>
        <taxon>Pseudomonadati</taxon>
        <taxon>Pseudomonadota</taxon>
        <taxon>Alphaproteobacteria</taxon>
        <taxon>Sphingomonadales</taxon>
        <taxon>Sphingomonadaceae</taxon>
        <taxon>Sphingomonas</taxon>
    </lineage>
</organism>
<keyword evidence="1" id="KW-1133">Transmembrane helix</keyword>
<dbReference type="GO" id="GO:0006508">
    <property type="term" value="P:proteolysis"/>
    <property type="evidence" value="ECO:0007669"/>
    <property type="project" value="UniProtKB-KW"/>
</dbReference>
<feature type="domain" description="CAAX prenyl protease 2/Lysostaphin resistance protein A-like" evidence="2">
    <location>
        <begin position="142"/>
        <end position="231"/>
    </location>
</feature>
<keyword evidence="4" id="KW-1185">Reference proteome</keyword>
<comment type="caution">
    <text evidence="3">The sequence shown here is derived from an EMBL/GenBank/DDBJ whole genome shotgun (WGS) entry which is preliminary data.</text>
</comment>
<feature type="transmembrane region" description="Helical" evidence="1">
    <location>
        <begin position="218"/>
        <end position="236"/>
    </location>
</feature>
<feature type="transmembrane region" description="Helical" evidence="1">
    <location>
        <begin position="174"/>
        <end position="191"/>
    </location>
</feature>
<feature type="transmembrane region" description="Helical" evidence="1">
    <location>
        <begin position="135"/>
        <end position="162"/>
    </location>
</feature>
<dbReference type="Proteomes" id="UP000253918">
    <property type="component" value="Unassembled WGS sequence"/>
</dbReference>
<dbReference type="PANTHER" id="PTHR36435:SF1">
    <property type="entry name" value="CAAX AMINO TERMINAL PROTEASE FAMILY PROTEIN"/>
    <property type="match status" value="1"/>
</dbReference>
<accession>A0A369VWR5</accession>
<keyword evidence="1" id="KW-0472">Membrane</keyword>
<evidence type="ECO:0000313" key="3">
    <source>
        <dbReference type="EMBL" id="RDE04251.1"/>
    </source>
</evidence>
<protein>
    <submittedName>
        <fullName evidence="3">CPBP family intramembrane metalloprotease</fullName>
    </submittedName>
</protein>
<dbReference type="GO" id="GO:0008237">
    <property type="term" value="F:metallopeptidase activity"/>
    <property type="evidence" value="ECO:0007669"/>
    <property type="project" value="UniProtKB-KW"/>
</dbReference>
<proteinExistence type="predicted"/>
<dbReference type="GO" id="GO:0080120">
    <property type="term" value="P:CAAX-box protein maturation"/>
    <property type="evidence" value="ECO:0007669"/>
    <property type="project" value="UniProtKB-ARBA"/>
</dbReference>
<dbReference type="InterPro" id="IPR052710">
    <property type="entry name" value="CAAX_protease"/>
</dbReference>
<dbReference type="EMBL" id="QQNB01000005">
    <property type="protein sequence ID" value="RDE04251.1"/>
    <property type="molecule type" value="Genomic_DNA"/>
</dbReference>
<name>A0A369VWR5_9SPHN</name>